<keyword evidence="3" id="KW-1185">Reference proteome</keyword>
<organism evidence="2 3">
    <name type="scientific">Thorsellia anophelis DSM 18579</name>
    <dbReference type="NCBI Taxonomy" id="1123402"/>
    <lineage>
        <taxon>Bacteria</taxon>
        <taxon>Pseudomonadati</taxon>
        <taxon>Pseudomonadota</taxon>
        <taxon>Gammaproteobacteria</taxon>
        <taxon>Enterobacterales</taxon>
        <taxon>Thorselliaceae</taxon>
        <taxon>Thorsellia</taxon>
    </lineage>
</organism>
<gene>
    <name evidence="2" type="ORF">SAMN02583745_00653</name>
</gene>
<dbReference type="AlphaFoldDB" id="A0A1H9ZQK4"/>
<protein>
    <recommendedName>
        <fullName evidence="4">YARHG domain-containing protein</fullName>
    </recommendedName>
</protein>
<dbReference type="Proteomes" id="UP000242642">
    <property type="component" value="Unassembled WGS sequence"/>
</dbReference>
<accession>A0A1H9ZQK4</accession>
<evidence type="ECO:0000313" key="2">
    <source>
        <dbReference type="EMBL" id="SES83973.1"/>
    </source>
</evidence>
<reference evidence="3" key="1">
    <citation type="submission" date="2016-10" db="EMBL/GenBank/DDBJ databases">
        <authorList>
            <person name="Varghese N."/>
            <person name="Submissions S."/>
        </authorList>
    </citation>
    <scope>NUCLEOTIDE SEQUENCE [LARGE SCALE GENOMIC DNA]</scope>
    <source>
        <strain evidence="3">DSM 18579</strain>
    </source>
</reference>
<sequence>MVKYYLLGICCMLFSVNALAISNCLEEAKYHQAHTPSIETLIIDYLKIDTESYNSTQEYYELEGMKDESIPIIETNCIHPSPDFFPIKNGVYNGQYFILFKGRSDSDGADTHLIEMILFDTKSFRRHIIGLESISFGEGIYGEYNSSLKFDELTFYSHTFMGIYSEAEFSDDSELFPNKVKSSDYIALKNGLEKRCISLGPAKEDDAYLTYMKNEVIYNCQERFQYTASLSEMLLSNQDYSFNSFDGPAQSHDEVFDPFNRKSYIFKDINSYMNTDKKYEVLSNFEYYNNGSPFFYEGSVEQIFEHYSDPYALIELEDWFVRLQNQPSNMLDASRQVELQVSITKDHVSIQTSHPNNSENVKCDDNYKAYFKHDLLVLEYQGMIEECLSGDNRFIMIKRLQQNWKDFVIRGNILNKTGWIDLYVVD</sequence>
<dbReference type="EMBL" id="FOHV01000004">
    <property type="protein sequence ID" value="SES83973.1"/>
    <property type="molecule type" value="Genomic_DNA"/>
</dbReference>
<evidence type="ECO:0000313" key="3">
    <source>
        <dbReference type="Proteomes" id="UP000242642"/>
    </source>
</evidence>
<evidence type="ECO:0008006" key="4">
    <source>
        <dbReference type="Google" id="ProtNLM"/>
    </source>
</evidence>
<keyword evidence="1" id="KW-0732">Signal</keyword>
<name>A0A1H9ZQK4_9GAMM</name>
<feature type="signal peptide" evidence="1">
    <location>
        <begin position="1"/>
        <end position="20"/>
    </location>
</feature>
<feature type="chain" id="PRO_5017403632" description="YARHG domain-containing protein" evidence="1">
    <location>
        <begin position="21"/>
        <end position="426"/>
    </location>
</feature>
<proteinExistence type="predicted"/>
<evidence type="ECO:0000256" key="1">
    <source>
        <dbReference type="SAM" id="SignalP"/>
    </source>
</evidence>